<organism evidence="1 2">
    <name type="scientific">Rhizobium meliloti</name>
    <name type="common">Ensifer meliloti</name>
    <name type="synonym">Sinorhizobium meliloti</name>
    <dbReference type="NCBI Taxonomy" id="382"/>
    <lineage>
        <taxon>Bacteria</taxon>
        <taxon>Pseudomonadati</taxon>
        <taxon>Pseudomonadota</taxon>
        <taxon>Alphaproteobacteria</taxon>
        <taxon>Hyphomicrobiales</taxon>
        <taxon>Rhizobiaceae</taxon>
        <taxon>Sinorhizobium/Ensifer group</taxon>
        <taxon>Sinorhizobium</taxon>
    </lineage>
</organism>
<dbReference type="KEGG" id="smer:DU99_16535"/>
<sequence>MTEQILFRNVMKITEGSLEPFREAVRQAIEFVERNGPQIMVRTFIDEQEMRAVSFQLYRNCEDVLRHWEISDPHIRAVSKHCSVEKFEVYGNPSDEVAAGLSQFLSDGRGQIMNPLAGFTRF</sequence>
<reference evidence="1 2" key="1">
    <citation type="journal article" date="2013" name="Genome Biol.">
        <title>Comparative genomics of the core and accessory genomes of 48 Sinorhizobium strains comprising five genospecies.</title>
        <authorList>
            <person name="Sugawara M."/>
            <person name="Epstein B."/>
            <person name="Badgley B.D."/>
            <person name="Unno T."/>
            <person name="Xu L."/>
            <person name="Reese J."/>
            <person name="Gyaneshwar P."/>
            <person name="Denny R."/>
            <person name="Mudge J."/>
            <person name="Bharti A.K."/>
            <person name="Farmer A.D."/>
            <person name="May G.D."/>
            <person name="Woodward J.E."/>
            <person name="Medigue C."/>
            <person name="Vallenet D."/>
            <person name="Lajus A."/>
            <person name="Rouy Z."/>
            <person name="Martinez-Vaz B."/>
            <person name="Tiffin P."/>
            <person name="Young N.D."/>
            <person name="Sadowsky M.J."/>
        </authorList>
    </citation>
    <scope>NUCLEOTIDE SEQUENCE [LARGE SCALE GENOMIC DNA]</scope>
    <source>
        <strain evidence="1 2">N6B1</strain>
    </source>
</reference>
<dbReference type="OMA" id="NTMRITD"/>
<dbReference type="RefSeq" id="WP_003528566.1">
    <property type="nucleotide sequence ID" value="NZ_BJNJ01000013.1"/>
</dbReference>
<evidence type="ECO:0000313" key="1">
    <source>
        <dbReference type="EMBL" id="MQW33280.1"/>
    </source>
</evidence>
<dbReference type="AlphaFoldDB" id="A0A222JBN4"/>
<accession>A0A222JBN4</accession>
<evidence type="ECO:0008006" key="3">
    <source>
        <dbReference type="Google" id="ProtNLM"/>
    </source>
</evidence>
<proteinExistence type="predicted"/>
<comment type="caution">
    <text evidence="1">The sequence shown here is derived from an EMBL/GenBank/DDBJ whole genome shotgun (WGS) entry which is preliminary data.</text>
</comment>
<dbReference type="Proteomes" id="UP000429484">
    <property type="component" value="Unassembled WGS sequence"/>
</dbReference>
<protein>
    <recommendedName>
        <fullName evidence="3">ABM domain-containing protein</fullName>
    </recommendedName>
</protein>
<name>A0A222JBN4_RHIML</name>
<dbReference type="EMBL" id="WISR01000108">
    <property type="protein sequence ID" value="MQW33280.1"/>
    <property type="molecule type" value="Genomic_DNA"/>
</dbReference>
<gene>
    <name evidence="1" type="ORF">GHK53_10820</name>
</gene>
<dbReference type="SMR" id="A0A222JBN4"/>
<evidence type="ECO:0000313" key="2">
    <source>
        <dbReference type="Proteomes" id="UP000429484"/>
    </source>
</evidence>